<evidence type="ECO:0008006" key="5">
    <source>
        <dbReference type="Google" id="ProtNLM"/>
    </source>
</evidence>
<accession>A0ABW4HY52</accession>
<sequence length="473" mass="54046">MSFQYDPFSQNNQEEKSDSTAKRAVRTAGNVAKNKVKSKIAKKAIKLAASAAKKGIVVLGKALLAFLGTLGLPAILAIVGIVFLIIIITFVSSALFGGGIGLNDEQQELYDHIVEASNSTVNMNNPEQRPYRVPVQLLSSVIQLEAAQDDDHFQLVTDLAELLAPNFIYSDQFNEYTETQTRSCKEGDCEPWSDIHREDNYVSKLTNIDYWEGHRTFTYNSYVTNWYETVETEYVTEIETVTEKYIDYETRKRERTKYVPEQVTIYEDKVITDVVVHKIPVPFPPWYIEWEQEVKKTVKVPKTVTRYKQVTEEYEEVVPVEKEREVEIEVQKEVKHYTKTRYQLYRRDSHDVTDYTFLDTKLNSLGFGINDKRLLEANYNFQGRTMEYIAWLENSYGGNSGGGYFPPYNPYPGLVTPGEGIPSQFMQHYLAAEAAFGTPWFILASVHAQETQFSTHPTMISSAGAEGHMQVRP</sequence>
<comment type="caution">
    <text evidence="3">The sequence shown here is derived from an EMBL/GenBank/DDBJ whole genome shotgun (WGS) entry which is preliminary data.</text>
</comment>
<keyword evidence="4" id="KW-1185">Reference proteome</keyword>
<evidence type="ECO:0000256" key="2">
    <source>
        <dbReference type="SAM" id="Phobius"/>
    </source>
</evidence>
<feature type="transmembrane region" description="Helical" evidence="2">
    <location>
        <begin position="63"/>
        <end position="96"/>
    </location>
</feature>
<dbReference type="Proteomes" id="UP001597221">
    <property type="component" value="Unassembled WGS sequence"/>
</dbReference>
<evidence type="ECO:0000313" key="4">
    <source>
        <dbReference type="Proteomes" id="UP001597221"/>
    </source>
</evidence>
<reference evidence="4" key="1">
    <citation type="journal article" date="2019" name="Int. J. Syst. Evol. Microbiol.">
        <title>The Global Catalogue of Microorganisms (GCM) 10K type strain sequencing project: providing services to taxonomists for standard genome sequencing and annotation.</title>
        <authorList>
            <consortium name="The Broad Institute Genomics Platform"/>
            <consortium name="The Broad Institute Genome Sequencing Center for Infectious Disease"/>
            <person name="Wu L."/>
            <person name="Ma J."/>
        </authorList>
    </citation>
    <scope>NUCLEOTIDE SEQUENCE [LARGE SCALE GENOMIC DNA]</scope>
    <source>
        <strain evidence="4">CGMCC 1.12376</strain>
    </source>
</reference>
<keyword evidence="2" id="KW-0472">Membrane</keyword>
<dbReference type="EMBL" id="JBHUDE010000163">
    <property type="protein sequence ID" value="MFD1609769.1"/>
    <property type="molecule type" value="Genomic_DNA"/>
</dbReference>
<evidence type="ECO:0000256" key="1">
    <source>
        <dbReference type="SAM" id="MobiDB-lite"/>
    </source>
</evidence>
<dbReference type="Gene3D" id="1.10.530.10">
    <property type="match status" value="1"/>
</dbReference>
<protein>
    <recommendedName>
        <fullName evidence="5">Peptidase M23</fullName>
    </recommendedName>
</protein>
<feature type="compositionally biased region" description="Polar residues" evidence="1">
    <location>
        <begin position="1"/>
        <end position="12"/>
    </location>
</feature>
<organism evidence="3 4">
    <name type="scientific">Oceanobacillus luteolus</name>
    <dbReference type="NCBI Taxonomy" id="1274358"/>
    <lineage>
        <taxon>Bacteria</taxon>
        <taxon>Bacillati</taxon>
        <taxon>Bacillota</taxon>
        <taxon>Bacilli</taxon>
        <taxon>Bacillales</taxon>
        <taxon>Bacillaceae</taxon>
        <taxon>Oceanobacillus</taxon>
    </lineage>
</organism>
<dbReference type="SUPFAM" id="SSF53955">
    <property type="entry name" value="Lysozyme-like"/>
    <property type="match status" value="1"/>
</dbReference>
<keyword evidence="2" id="KW-1133">Transmembrane helix</keyword>
<dbReference type="InterPro" id="IPR023346">
    <property type="entry name" value="Lysozyme-like_dom_sf"/>
</dbReference>
<gene>
    <name evidence="3" type="ORF">ACFSBH_19305</name>
</gene>
<evidence type="ECO:0000313" key="3">
    <source>
        <dbReference type="EMBL" id="MFD1609769.1"/>
    </source>
</evidence>
<keyword evidence="2" id="KW-0812">Transmembrane</keyword>
<feature type="region of interest" description="Disordered" evidence="1">
    <location>
        <begin position="1"/>
        <end position="24"/>
    </location>
</feature>
<name>A0ABW4HY52_9BACI</name>
<proteinExistence type="predicted"/>
<dbReference type="RefSeq" id="WP_379599237.1">
    <property type="nucleotide sequence ID" value="NZ_JBHUDE010000163.1"/>
</dbReference>